<dbReference type="PANTHER" id="PTHR30469:SF15">
    <property type="entry name" value="HLYD FAMILY OF SECRETION PROTEINS"/>
    <property type="match status" value="1"/>
</dbReference>
<keyword evidence="1" id="KW-0175">Coiled coil</keyword>
<evidence type="ECO:0000313" key="3">
    <source>
        <dbReference type="Proteomes" id="UP001501410"/>
    </source>
</evidence>
<evidence type="ECO:0000313" key="2">
    <source>
        <dbReference type="EMBL" id="GAA4449951.1"/>
    </source>
</evidence>
<protein>
    <submittedName>
        <fullName evidence="2">Efflux RND transporter periplasmic adaptor subunit</fullName>
    </submittedName>
</protein>
<dbReference type="Proteomes" id="UP001501410">
    <property type="component" value="Unassembled WGS sequence"/>
</dbReference>
<comment type="caution">
    <text evidence="2">The sequence shown here is derived from an EMBL/GenBank/DDBJ whole genome shotgun (WGS) entry which is preliminary data.</text>
</comment>
<dbReference type="EMBL" id="BAABEZ010000002">
    <property type="protein sequence ID" value="GAA4449951.1"/>
    <property type="molecule type" value="Genomic_DNA"/>
</dbReference>
<sequence>MAPITEAVFASGHIEAKDQFTLTALNDGYIKDVLVTEGDTVATDQTLFAQDNAAAAIQQQSAAENLDIANQQAAPGSPLLQELQAKLLSASQQLQADKTQLERMQRLYYTHSVAKVDLDNAQLNYDNAANNVAVIRQNLGETTLNLKQTLINSRSQLQTASVNTGYYNVKSPGIYKVYTLLKKKGELVRKGEAVAVLGSVADLKIVLSIDEVSIAKLHLRQKVLIGLNTEKGKTYTGYLTKIYPAFDAASQAYTAEAAFDTSAAGIINGTLLQANIIITRKEKAMLIPRSCLSPDGNVLVKKNKRVDTVAIQTGIISNEWVEVISGLALTDKIEKL</sequence>
<name>A0ABP8MHC3_9BACT</name>
<dbReference type="SUPFAM" id="SSF111369">
    <property type="entry name" value="HlyD-like secretion proteins"/>
    <property type="match status" value="1"/>
</dbReference>
<accession>A0ABP8MHC3</accession>
<dbReference type="Gene3D" id="2.40.50.100">
    <property type="match status" value="1"/>
</dbReference>
<dbReference type="Gene3D" id="1.10.287.470">
    <property type="entry name" value="Helix hairpin bin"/>
    <property type="match status" value="1"/>
</dbReference>
<gene>
    <name evidence="2" type="ORF">GCM10023092_05070</name>
</gene>
<dbReference type="PANTHER" id="PTHR30469">
    <property type="entry name" value="MULTIDRUG RESISTANCE PROTEIN MDTA"/>
    <property type="match status" value="1"/>
</dbReference>
<dbReference type="Gene3D" id="2.40.30.170">
    <property type="match status" value="1"/>
</dbReference>
<evidence type="ECO:0000256" key="1">
    <source>
        <dbReference type="SAM" id="Coils"/>
    </source>
</evidence>
<keyword evidence="3" id="KW-1185">Reference proteome</keyword>
<proteinExistence type="predicted"/>
<dbReference type="Gene3D" id="2.40.420.20">
    <property type="match status" value="1"/>
</dbReference>
<reference evidence="3" key="1">
    <citation type="journal article" date="2019" name="Int. J. Syst. Evol. Microbiol.">
        <title>The Global Catalogue of Microorganisms (GCM) 10K type strain sequencing project: providing services to taxonomists for standard genome sequencing and annotation.</title>
        <authorList>
            <consortium name="The Broad Institute Genomics Platform"/>
            <consortium name="The Broad Institute Genome Sequencing Center for Infectious Disease"/>
            <person name="Wu L."/>
            <person name="Ma J."/>
        </authorList>
    </citation>
    <scope>NUCLEOTIDE SEQUENCE [LARGE SCALE GENOMIC DNA]</scope>
    <source>
        <strain evidence="3">JCM 31921</strain>
    </source>
</reference>
<organism evidence="2 3">
    <name type="scientific">Rurimicrobium arvi</name>
    <dbReference type="NCBI Taxonomy" id="2049916"/>
    <lineage>
        <taxon>Bacteria</taxon>
        <taxon>Pseudomonadati</taxon>
        <taxon>Bacteroidota</taxon>
        <taxon>Chitinophagia</taxon>
        <taxon>Chitinophagales</taxon>
        <taxon>Chitinophagaceae</taxon>
        <taxon>Rurimicrobium</taxon>
    </lineage>
</organism>
<feature type="coiled-coil region" evidence="1">
    <location>
        <begin position="80"/>
        <end position="138"/>
    </location>
</feature>